<dbReference type="GO" id="GO:0015344">
    <property type="term" value="F:siderophore uptake transmembrane transporter activity"/>
    <property type="evidence" value="ECO:0007669"/>
    <property type="project" value="TreeGrafter"/>
</dbReference>
<dbReference type="SUPFAM" id="SSF49464">
    <property type="entry name" value="Carboxypeptidase regulatory domain-like"/>
    <property type="match status" value="1"/>
</dbReference>
<proteinExistence type="inferred from homology"/>
<dbReference type="Pfam" id="PF07715">
    <property type="entry name" value="Plug"/>
    <property type="match status" value="1"/>
</dbReference>
<dbReference type="InterPro" id="IPR039426">
    <property type="entry name" value="TonB-dep_rcpt-like"/>
</dbReference>
<evidence type="ECO:0000313" key="6">
    <source>
        <dbReference type="Proteomes" id="UP000183129"/>
    </source>
</evidence>
<evidence type="ECO:0000259" key="4">
    <source>
        <dbReference type="Pfam" id="PF07715"/>
    </source>
</evidence>
<keyword evidence="2" id="KW-0813">Transport</keyword>
<keyword evidence="2" id="KW-0998">Cell outer membrane</keyword>
<dbReference type="RefSeq" id="WP_212611590.1">
    <property type="nucleotide sequence ID" value="NZ_FONS01000016.1"/>
</dbReference>
<dbReference type="NCBIfam" id="TIGR04057">
    <property type="entry name" value="SusC_RagA_signa"/>
    <property type="match status" value="1"/>
</dbReference>
<accession>A0A1I2IVB5</accession>
<dbReference type="PANTHER" id="PTHR30069">
    <property type="entry name" value="TONB-DEPENDENT OUTER MEMBRANE RECEPTOR"/>
    <property type="match status" value="1"/>
</dbReference>
<dbReference type="AlphaFoldDB" id="A0A1I2IVB5"/>
<dbReference type="PANTHER" id="PTHR30069:SF29">
    <property type="entry name" value="HEMOGLOBIN AND HEMOGLOBIN-HAPTOGLOBIN-BINDING PROTEIN 1-RELATED"/>
    <property type="match status" value="1"/>
</dbReference>
<keyword evidence="2" id="KW-0472">Membrane</keyword>
<name>A0A1I2IVB5_9SPHI</name>
<keyword evidence="5" id="KW-0675">Receptor</keyword>
<dbReference type="EMBL" id="FONS01000016">
    <property type="protein sequence ID" value="SFF46224.1"/>
    <property type="molecule type" value="Genomic_DNA"/>
</dbReference>
<dbReference type="PROSITE" id="PS52016">
    <property type="entry name" value="TONB_DEPENDENT_REC_3"/>
    <property type="match status" value="1"/>
</dbReference>
<dbReference type="InterPro" id="IPR012910">
    <property type="entry name" value="Plug_dom"/>
</dbReference>
<evidence type="ECO:0000256" key="3">
    <source>
        <dbReference type="SAM" id="SignalP"/>
    </source>
</evidence>
<dbReference type="Gene3D" id="2.60.40.1120">
    <property type="entry name" value="Carboxypeptidase-like, regulatory domain"/>
    <property type="match status" value="1"/>
</dbReference>
<organism evidence="5 6">
    <name type="scientific">Pedobacter antarcticus</name>
    <dbReference type="NCBI Taxonomy" id="34086"/>
    <lineage>
        <taxon>Bacteria</taxon>
        <taxon>Pseudomonadati</taxon>
        <taxon>Bacteroidota</taxon>
        <taxon>Sphingobacteriia</taxon>
        <taxon>Sphingobacteriales</taxon>
        <taxon>Sphingobacteriaceae</taxon>
        <taxon>Pedobacter</taxon>
    </lineage>
</organism>
<dbReference type="InterPro" id="IPR008969">
    <property type="entry name" value="CarboxyPept-like_regulatory"/>
</dbReference>
<gene>
    <name evidence="5" type="ORF">SAMN03003324_04015</name>
</gene>
<dbReference type="Proteomes" id="UP000183129">
    <property type="component" value="Unassembled WGS sequence"/>
</dbReference>
<dbReference type="Pfam" id="PF13715">
    <property type="entry name" value="CarbopepD_reg_2"/>
    <property type="match status" value="1"/>
</dbReference>
<dbReference type="GO" id="GO:0044718">
    <property type="term" value="P:siderophore transmembrane transport"/>
    <property type="evidence" value="ECO:0007669"/>
    <property type="project" value="TreeGrafter"/>
</dbReference>
<dbReference type="Gene3D" id="2.170.130.10">
    <property type="entry name" value="TonB-dependent receptor, plug domain"/>
    <property type="match status" value="1"/>
</dbReference>
<sequence length="343" mass="36260">MQQILPLFKRASVLLLMSLCIAFSVHAQTRITGKVVASDDKMPVIGASVKIKNSASGTMTDANGAFAIQAGPSDVLVISFIGYGTREVTVGQQKSIDVTLQSNSNDLTEVVVTGYTAQRKKDLTGSVAVVDVAQLKAQPAASAVEALQGKAPGVQIVNDGAPGSTPQIRIRGNSTINNNEPLYVVDGVPYEGNLNWLNQNDIESLQVLKDASSASIYGARANNGVVIITTKKGIAGPPKINLDAYVGISAPRKSTFPKMMNPQQYAQYIFDGYTNAGLPIDAGANYGSGSTPTLPEYLVAGGANGQDVTAADADPSKYNYTRDTKLFIRLPKLINKEPIGLKR</sequence>
<comment type="subcellular location">
    <subcellularLocation>
        <location evidence="2">Cell outer membrane</location>
        <topology evidence="2">Multi-pass membrane protein</topology>
    </subcellularLocation>
</comment>
<dbReference type="InterPro" id="IPR037066">
    <property type="entry name" value="Plug_dom_sf"/>
</dbReference>
<feature type="domain" description="TonB-dependent receptor plug" evidence="4">
    <location>
        <begin position="120"/>
        <end position="225"/>
    </location>
</feature>
<feature type="signal peptide" evidence="3">
    <location>
        <begin position="1"/>
        <end position="27"/>
    </location>
</feature>
<keyword evidence="2" id="KW-1134">Transmembrane beta strand</keyword>
<keyword evidence="2" id="KW-0812">Transmembrane</keyword>
<protein>
    <submittedName>
        <fullName evidence="5">TonB-dependent outer membrane receptor, SusC/RagA subfamily, signature region</fullName>
    </submittedName>
</protein>
<dbReference type="GO" id="GO:0009279">
    <property type="term" value="C:cell outer membrane"/>
    <property type="evidence" value="ECO:0007669"/>
    <property type="project" value="UniProtKB-SubCell"/>
</dbReference>
<evidence type="ECO:0000256" key="1">
    <source>
        <dbReference type="ARBA" id="ARBA00022729"/>
    </source>
</evidence>
<keyword evidence="1 3" id="KW-0732">Signal</keyword>
<dbReference type="InterPro" id="IPR023997">
    <property type="entry name" value="TonB-dep_OMP_SusC/RagA_CS"/>
</dbReference>
<feature type="chain" id="PRO_5010384739" evidence="3">
    <location>
        <begin position="28"/>
        <end position="343"/>
    </location>
</feature>
<reference evidence="5 6" key="1">
    <citation type="submission" date="2016-10" db="EMBL/GenBank/DDBJ databases">
        <authorList>
            <person name="de Groot N.N."/>
        </authorList>
    </citation>
    <scope>NUCLEOTIDE SEQUENCE [LARGE SCALE GENOMIC DNA]</scope>
    <source>
        <strain evidence="5 6">ATCC 51969</strain>
    </source>
</reference>
<evidence type="ECO:0000256" key="2">
    <source>
        <dbReference type="PROSITE-ProRule" id="PRU01360"/>
    </source>
</evidence>
<evidence type="ECO:0000313" key="5">
    <source>
        <dbReference type="EMBL" id="SFF46224.1"/>
    </source>
</evidence>
<dbReference type="SUPFAM" id="SSF56935">
    <property type="entry name" value="Porins"/>
    <property type="match status" value="1"/>
</dbReference>
<comment type="similarity">
    <text evidence="2">Belongs to the TonB-dependent receptor family.</text>
</comment>